<dbReference type="PANTHER" id="PTHR12243">
    <property type="entry name" value="MADF DOMAIN TRANSCRIPTION FACTOR"/>
    <property type="match status" value="1"/>
</dbReference>
<dbReference type="AlphaFoldDB" id="A0A8C1VSP3"/>
<feature type="domain" description="BESS" evidence="2">
    <location>
        <begin position="162"/>
        <end position="201"/>
    </location>
</feature>
<comment type="subcellular location">
    <subcellularLocation>
        <location evidence="1">Nucleus</location>
    </subcellularLocation>
</comment>
<evidence type="ECO:0000259" key="2">
    <source>
        <dbReference type="PROSITE" id="PS51031"/>
    </source>
</evidence>
<dbReference type="PANTHER" id="PTHR12243:SF37">
    <property type="entry name" value="BESS DOMAIN-CONTAINING PROTEIN"/>
    <property type="match status" value="1"/>
</dbReference>
<dbReference type="InterPro" id="IPR039353">
    <property type="entry name" value="TF_Adf1"/>
</dbReference>
<dbReference type="GO" id="GO:0006357">
    <property type="term" value="P:regulation of transcription by RNA polymerase II"/>
    <property type="evidence" value="ECO:0007669"/>
    <property type="project" value="TreeGrafter"/>
</dbReference>
<dbReference type="Ensembl" id="ENSCCRT00015057461.1">
    <property type="protein sequence ID" value="ENSCCRP00015055617.1"/>
    <property type="gene ID" value="ENSCCRG00015022885.1"/>
</dbReference>
<sequence>MRNFHTSKSKFDLTLCQSRLHTASETFVRQKKKKKKNSEQVRFSAFFASLIFLVSQHKALYEKQSADYKDIEYKERLWLTIAEKLGKDDRDTYVRQKKKVMLAIQKYDDECESVVTETESEVCTTPYKSDDGLARYCQWKEARDERREKERQQRQALEELKNDEVSTFLSSLAPCMRRLSPEKRSYLKIKMQELVHDVAFGGVYYQQFSQDPTYRSL</sequence>
<dbReference type="GO" id="GO:0005634">
    <property type="term" value="C:nucleus"/>
    <property type="evidence" value="ECO:0007669"/>
    <property type="project" value="UniProtKB-SubCell"/>
</dbReference>
<reference evidence="3" key="1">
    <citation type="submission" date="2025-08" db="UniProtKB">
        <authorList>
            <consortium name="Ensembl"/>
        </authorList>
    </citation>
    <scope>IDENTIFICATION</scope>
</reference>
<accession>A0A8C1VSP3</accession>
<proteinExistence type="predicted"/>
<dbReference type="GO" id="GO:0005667">
    <property type="term" value="C:transcription regulator complex"/>
    <property type="evidence" value="ECO:0007669"/>
    <property type="project" value="TreeGrafter"/>
</dbReference>
<name>A0A8C1VSP3_CYPCA</name>
<dbReference type="Pfam" id="PF02944">
    <property type="entry name" value="BESS"/>
    <property type="match status" value="1"/>
</dbReference>
<dbReference type="InterPro" id="IPR006578">
    <property type="entry name" value="MADF-dom"/>
</dbReference>
<evidence type="ECO:0000313" key="3">
    <source>
        <dbReference type="Ensembl" id="ENSCCRP00015055617.1"/>
    </source>
</evidence>
<evidence type="ECO:0000256" key="1">
    <source>
        <dbReference type="PROSITE-ProRule" id="PRU00371"/>
    </source>
</evidence>
<evidence type="ECO:0000313" key="4">
    <source>
        <dbReference type="Proteomes" id="UP000694700"/>
    </source>
</evidence>
<dbReference type="Pfam" id="PF10545">
    <property type="entry name" value="MADF_DNA_bdg"/>
    <property type="match status" value="1"/>
</dbReference>
<dbReference type="GO" id="GO:0003677">
    <property type="term" value="F:DNA binding"/>
    <property type="evidence" value="ECO:0007669"/>
    <property type="project" value="InterPro"/>
</dbReference>
<dbReference type="InterPro" id="IPR004210">
    <property type="entry name" value="BESS_motif"/>
</dbReference>
<organism evidence="3 4">
    <name type="scientific">Cyprinus carpio</name>
    <name type="common">Common carp</name>
    <dbReference type="NCBI Taxonomy" id="7962"/>
    <lineage>
        <taxon>Eukaryota</taxon>
        <taxon>Metazoa</taxon>
        <taxon>Chordata</taxon>
        <taxon>Craniata</taxon>
        <taxon>Vertebrata</taxon>
        <taxon>Euteleostomi</taxon>
        <taxon>Actinopterygii</taxon>
        <taxon>Neopterygii</taxon>
        <taxon>Teleostei</taxon>
        <taxon>Ostariophysi</taxon>
        <taxon>Cypriniformes</taxon>
        <taxon>Cyprinidae</taxon>
        <taxon>Cyprininae</taxon>
        <taxon>Cyprinus</taxon>
    </lineage>
</organism>
<dbReference type="PROSITE" id="PS51031">
    <property type="entry name" value="BESS"/>
    <property type="match status" value="1"/>
</dbReference>
<dbReference type="Proteomes" id="UP000694700">
    <property type="component" value="Unplaced"/>
</dbReference>
<protein>
    <recommendedName>
        <fullName evidence="2">BESS domain-containing protein</fullName>
    </recommendedName>
</protein>
<keyword evidence="1" id="KW-0539">Nucleus</keyword>